<dbReference type="RefSeq" id="WP_379736596.1">
    <property type="nucleotide sequence ID" value="NZ_JBHRVV010000001.1"/>
</dbReference>
<gene>
    <name evidence="3" type="ORF">ACFOPH_17145</name>
</gene>
<dbReference type="Proteomes" id="UP001595665">
    <property type="component" value="Unassembled WGS sequence"/>
</dbReference>
<comment type="caution">
    <text evidence="3">The sequence shown here is derived from an EMBL/GenBank/DDBJ whole genome shotgun (WGS) entry which is preliminary data.</text>
</comment>
<keyword evidence="1" id="KW-1133">Transmembrane helix</keyword>
<keyword evidence="1" id="KW-0812">Transmembrane</keyword>
<name>A0ABV7PL51_9BURK</name>
<dbReference type="Pfam" id="PF04389">
    <property type="entry name" value="Peptidase_M28"/>
    <property type="match status" value="1"/>
</dbReference>
<keyword evidence="4" id="KW-1185">Reference proteome</keyword>
<dbReference type="EMBL" id="JBHRVV010000001">
    <property type="protein sequence ID" value="MFC3459965.1"/>
    <property type="molecule type" value="Genomic_DNA"/>
</dbReference>
<feature type="domain" description="Peptidase M28" evidence="2">
    <location>
        <begin position="120"/>
        <end position="311"/>
    </location>
</feature>
<keyword evidence="1" id="KW-0472">Membrane</keyword>
<dbReference type="InterPro" id="IPR045175">
    <property type="entry name" value="M28_fam"/>
</dbReference>
<feature type="transmembrane region" description="Helical" evidence="1">
    <location>
        <begin position="474"/>
        <end position="491"/>
    </location>
</feature>
<evidence type="ECO:0000313" key="3">
    <source>
        <dbReference type="EMBL" id="MFC3459965.1"/>
    </source>
</evidence>
<evidence type="ECO:0000313" key="4">
    <source>
        <dbReference type="Proteomes" id="UP001595665"/>
    </source>
</evidence>
<proteinExistence type="predicted"/>
<feature type="transmembrane region" description="Helical" evidence="1">
    <location>
        <begin position="12"/>
        <end position="31"/>
    </location>
</feature>
<organism evidence="3 4">
    <name type="scientific">Massilia haematophila</name>
    <dbReference type="NCBI Taxonomy" id="457923"/>
    <lineage>
        <taxon>Bacteria</taxon>
        <taxon>Pseudomonadati</taxon>
        <taxon>Pseudomonadota</taxon>
        <taxon>Betaproteobacteria</taxon>
        <taxon>Burkholderiales</taxon>
        <taxon>Oxalobacteraceae</taxon>
        <taxon>Telluria group</taxon>
        <taxon>Massilia</taxon>
    </lineage>
</organism>
<dbReference type="Gene3D" id="3.40.630.10">
    <property type="entry name" value="Zn peptidases"/>
    <property type="match status" value="1"/>
</dbReference>
<reference evidence="4" key="1">
    <citation type="journal article" date="2019" name="Int. J. Syst. Evol. Microbiol.">
        <title>The Global Catalogue of Microorganisms (GCM) 10K type strain sequencing project: providing services to taxonomists for standard genome sequencing and annotation.</title>
        <authorList>
            <consortium name="The Broad Institute Genomics Platform"/>
            <consortium name="The Broad Institute Genome Sequencing Center for Infectious Disease"/>
            <person name="Wu L."/>
            <person name="Ma J."/>
        </authorList>
    </citation>
    <scope>NUCLEOTIDE SEQUENCE [LARGE SCALE GENOMIC DNA]</scope>
    <source>
        <strain evidence="4">CCM 7480</strain>
    </source>
</reference>
<accession>A0ABV7PL51</accession>
<evidence type="ECO:0000259" key="2">
    <source>
        <dbReference type="Pfam" id="PF04389"/>
    </source>
</evidence>
<feature type="transmembrane region" description="Helical" evidence="1">
    <location>
        <begin position="375"/>
        <end position="398"/>
    </location>
</feature>
<dbReference type="PANTHER" id="PTHR12147">
    <property type="entry name" value="METALLOPEPTIDASE M28 FAMILY MEMBER"/>
    <property type="match status" value="1"/>
</dbReference>
<feature type="transmembrane region" description="Helical" evidence="1">
    <location>
        <begin position="448"/>
        <end position="468"/>
    </location>
</feature>
<feature type="transmembrane region" description="Helical" evidence="1">
    <location>
        <begin position="503"/>
        <end position="521"/>
    </location>
</feature>
<feature type="transmembrane region" description="Helical" evidence="1">
    <location>
        <begin position="418"/>
        <end position="436"/>
    </location>
</feature>
<protein>
    <submittedName>
        <fullName evidence="3">M28 family peptidase</fullName>
    </submittedName>
</protein>
<feature type="transmembrane region" description="Helical" evidence="1">
    <location>
        <begin position="533"/>
        <end position="553"/>
    </location>
</feature>
<dbReference type="InterPro" id="IPR007484">
    <property type="entry name" value="Peptidase_M28"/>
</dbReference>
<dbReference type="PANTHER" id="PTHR12147:SF26">
    <property type="entry name" value="PEPTIDASE M28 DOMAIN-CONTAINING PROTEIN"/>
    <property type="match status" value="1"/>
</dbReference>
<dbReference type="SUPFAM" id="SSF53187">
    <property type="entry name" value="Zn-dependent exopeptidases"/>
    <property type="match status" value="1"/>
</dbReference>
<sequence>MIPDPDRPTSATPAGIAAALLFVMLVAWLALRQQDAPRPPPAPLDAPATQFAADRALAHLAVLAQTPRPIASDANRRARGYLVEQLRALGLDPQVQPATVQKNYVDYNANYEAIVGVVHNVLVRLPGTGAGRERRPALLVAVHYDSAPASVGAARGAPAAALLEMLRALRTGPRLANDLIVLFADGERAGSLGMQAFVEQHPWARDVGLALRFDAGGSGGPLVLYNTRGANVAAIDGWRRAAPDVRGSSLMHEIYQLAPGALRIGALDTLDAPLLQFANIGLPLDRDGERDSLARLDGSTVQQTGEAMLRLVRQFGNAALEPRRASPQVVFELPFGAMVHYSGEVVWPLARLTCLLLFGVACLACQRAGLRYGPFLQAAFVVPAIAVALGIGAWQLWLHVPELHRAWNPAAPQFARHALAYLVGVCALAAAGFVLAQRRLQRHAGVTAAALAALVALTLVLLLASWLAPGASYLVAWPLIAALACFAALHARRVAAWSANARLALLLAGSAPAILLVLPALRDSFLVLSPQRMNLPVAMLALLLGVSTVLLALHARRYVARALLLAGLGSLALAGTAEEAAEAANAAPPARANRLVYYKDMPTWDAYWLKPAGPLDAWERRLFANLSRPHYLVSVFGWEKPEQWYAWAPRTGLEFPFIRVLRNGKAPERHADFTLVSKNRAPEIRLALSGARALRATMNGRVLTDKEAKTLKIVVYGMEDALLHFRIDVLGDPIFAVRVEEIVPGLPEHLLPPRPVDAAPLIPLSGTSVSADTLWFY</sequence>
<evidence type="ECO:0000256" key="1">
    <source>
        <dbReference type="SAM" id="Phobius"/>
    </source>
</evidence>